<proteinExistence type="predicted"/>
<dbReference type="EMBL" id="QLYX01000019">
    <property type="protein sequence ID" value="RAY11325.1"/>
    <property type="molecule type" value="Genomic_DNA"/>
</dbReference>
<name>A0A365GWX3_9ACTN</name>
<evidence type="ECO:0000313" key="2">
    <source>
        <dbReference type="Proteomes" id="UP000251891"/>
    </source>
</evidence>
<comment type="caution">
    <text evidence="1">The sequence shown here is derived from an EMBL/GenBank/DDBJ whole genome shotgun (WGS) entry which is preliminary data.</text>
</comment>
<protein>
    <submittedName>
        <fullName evidence="1">Uncharacterized protein</fullName>
    </submittedName>
</protein>
<sequence>MSRDLVTLTPRRPDVVAAVAELRLPAATLDGAVQVLDASGRLLVAAAAPRYVRVPGEAERLLGVPVNVPVWWVELRAAGDLPDARHQARGLADLLVRRYGGSVWPAA</sequence>
<keyword evidence="2" id="KW-1185">Reference proteome</keyword>
<dbReference type="RefSeq" id="WP_111871517.1">
    <property type="nucleotide sequence ID" value="NZ_QLYX01000019.1"/>
</dbReference>
<dbReference type="Proteomes" id="UP000251891">
    <property type="component" value="Unassembled WGS sequence"/>
</dbReference>
<accession>A0A365GWX3</accession>
<reference evidence="1 2" key="1">
    <citation type="submission" date="2018-06" db="EMBL/GenBank/DDBJ databases">
        <title>Actinomadura craniellae sp. nov. isolated from marine sponge Craniella sp.</title>
        <authorList>
            <person name="Li L."/>
            <person name="Xu Q.H."/>
            <person name="Lin H.W."/>
            <person name="Lu Y.H."/>
        </authorList>
    </citation>
    <scope>NUCLEOTIDE SEQUENCE [LARGE SCALE GENOMIC DNA]</scope>
    <source>
        <strain evidence="1 2">LHW63021</strain>
    </source>
</reference>
<dbReference type="OrthoDB" id="3392321at2"/>
<gene>
    <name evidence="1" type="ORF">DPM19_30330</name>
</gene>
<evidence type="ECO:0000313" key="1">
    <source>
        <dbReference type="EMBL" id="RAY11325.1"/>
    </source>
</evidence>
<dbReference type="AlphaFoldDB" id="A0A365GWX3"/>
<organism evidence="1 2">
    <name type="scientific">Actinomadura craniellae</name>
    <dbReference type="NCBI Taxonomy" id="2231787"/>
    <lineage>
        <taxon>Bacteria</taxon>
        <taxon>Bacillati</taxon>
        <taxon>Actinomycetota</taxon>
        <taxon>Actinomycetes</taxon>
        <taxon>Streptosporangiales</taxon>
        <taxon>Thermomonosporaceae</taxon>
        <taxon>Actinomadura</taxon>
    </lineage>
</organism>